<proteinExistence type="predicted"/>
<evidence type="ECO:0000313" key="3">
    <source>
        <dbReference type="Proteomes" id="UP000235392"/>
    </source>
</evidence>
<dbReference type="AlphaFoldDB" id="A0A2N5UVL8"/>
<feature type="transmembrane region" description="Helical" evidence="1">
    <location>
        <begin position="90"/>
        <end position="108"/>
    </location>
</feature>
<gene>
    <name evidence="2" type="ORF">PCASD_05536</name>
</gene>
<reference evidence="2 3" key="1">
    <citation type="submission" date="2017-11" db="EMBL/GenBank/DDBJ databases">
        <title>De novo assembly and phasing of dikaryotic genomes from two isolates of Puccinia coronata f. sp. avenae, the causal agent of oat crown rust.</title>
        <authorList>
            <person name="Miller M.E."/>
            <person name="Zhang Y."/>
            <person name="Omidvar V."/>
            <person name="Sperschneider J."/>
            <person name="Schwessinger B."/>
            <person name="Raley C."/>
            <person name="Palmer J.M."/>
            <person name="Garnica D."/>
            <person name="Upadhyaya N."/>
            <person name="Rathjen J."/>
            <person name="Taylor J.M."/>
            <person name="Park R.F."/>
            <person name="Dodds P.N."/>
            <person name="Hirsch C.D."/>
            <person name="Kianian S.F."/>
            <person name="Figueroa M."/>
        </authorList>
    </citation>
    <scope>NUCLEOTIDE SEQUENCE [LARGE SCALE GENOMIC DNA]</scope>
    <source>
        <strain evidence="2">12SD80</strain>
    </source>
</reference>
<keyword evidence="1" id="KW-0812">Transmembrane</keyword>
<organism evidence="2 3">
    <name type="scientific">Puccinia coronata f. sp. avenae</name>
    <dbReference type="NCBI Taxonomy" id="200324"/>
    <lineage>
        <taxon>Eukaryota</taxon>
        <taxon>Fungi</taxon>
        <taxon>Dikarya</taxon>
        <taxon>Basidiomycota</taxon>
        <taxon>Pucciniomycotina</taxon>
        <taxon>Pucciniomycetes</taxon>
        <taxon>Pucciniales</taxon>
        <taxon>Pucciniaceae</taxon>
        <taxon>Puccinia</taxon>
    </lineage>
</organism>
<keyword evidence="1" id="KW-0472">Membrane</keyword>
<name>A0A2N5UVL8_9BASI</name>
<protein>
    <submittedName>
        <fullName evidence="2">Uncharacterized protein</fullName>
    </submittedName>
</protein>
<keyword evidence="1" id="KW-1133">Transmembrane helix</keyword>
<dbReference type="EMBL" id="PGCI01000085">
    <property type="protein sequence ID" value="PLW41811.1"/>
    <property type="molecule type" value="Genomic_DNA"/>
</dbReference>
<evidence type="ECO:0000256" key="1">
    <source>
        <dbReference type="SAM" id="Phobius"/>
    </source>
</evidence>
<comment type="caution">
    <text evidence="2">The sequence shown here is derived from an EMBL/GenBank/DDBJ whole genome shotgun (WGS) entry which is preliminary data.</text>
</comment>
<evidence type="ECO:0000313" key="2">
    <source>
        <dbReference type="EMBL" id="PLW41811.1"/>
    </source>
</evidence>
<sequence>MDEDSSSKYGVDRSLCFAALLELGSTEDKSFKTTMTLMSKSRREFPVKLWTSPRTWELTYDGITQLGRLELHLSTNLPSSEENERINDQVIWISSVFSLIILCCGLIFSSTKTS</sequence>
<dbReference type="Proteomes" id="UP000235392">
    <property type="component" value="Unassembled WGS sequence"/>
</dbReference>
<accession>A0A2N5UVL8</accession>